<dbReference type="RefSeq" id="WP_005843488.1">
    <property type="nucleotide sequence ID" value="NZ_JNHM01000028.1"/>
</dbReference>
<comment type="caution">
    <text evidence="2">The sequence shown here is derived from an EMBL/GenBank/DDBJ whole genome shotgun (WGS) entry which is preliminary data.</text>
</comment>
<name>A0A069SIQ2_PHOVU</name>
<dbReference type="EMBL" id="JNHM01000028">
    <property type="protein sequence ID" value="KDS53705.1"/>
    <property type="molecule type" value="Genomic_DNA"/>
</dbReference>
<dbReference type="Proteomes" id="UP000027661">
    <property type="component" value="Unassembled WGS sequence"/>
</dbReference>
<reference evidence="2 3" key="1">
    <citation type="submission" date="2014-04" db="EMBL/GenBank/DDBJ databases">
        <authorList>
            <person name="Sears C."/>
            <person name="Carroll K."/>
            <person name="Sack B.R."/>
            <person name="Qadri F."/>
            <person name="Myers L.L."/>
            <person name="Chung G.-T."/>
            <person name="Escheverria P."/>
            <person name="Fraser C.M."/>
            <person name="Sadzewicz L."/>
            <person name="Shefchek K.A."/>
            <person name="Tallon L."/>
            <person name="Das S.P."/>
            <person name="Daugherty S."/>
            <person name="Mongodin E.F."/>
        </authorList>
    </citation>
    <scope>NUCLEOTIDE SEQUENCE [LARGE SCALE GENOMIC DNA]</scope>
    <source>
        <strain evidence="2 3">3975 RP4</strain>
    </source>
</reference>
<feature type="compositionally biased region" description="Polar residues" evidence="1">
    <location>
        <begin position="16"/>
        <end position="32"/>
    </location>
</feature>
<evidence type="ECO:0000256" key="1">
    <source>
        <dbReference type="SAM" id="MobiDB-lite"/>
    </source>
</evidence>
<organism evidence="2 3">
    <name type="scientific">Phocaeicola vulgatus str. 3975 RP4</name>
    <dbReference type="NCBI Taxonomy" id="1339352"/>
    <lineage>
        <taxon>Bacteria</taxon>
        <taxon>Pseudomonadati</taxon>
        <taxon>Bacteroidota</taxon>
        <taxon>Bacteroidia</taxon>
        <taxon>Bacteroidales</taxon>
        <taxon>Bacteroidaceae</taxon>
        <taxon>Phocaeicola</taxon>
    </lineage>
</organism>
<dbReference type="AlphaFoldDB" id="A0A069SIQ2"/>
<feature type="compositionally biased region" description="Basic and acidic residues" evidence="1">
    <location>
        <begin position="1"/>
        <end position="15"/>
    </location>
</feature>
<gene>
    <name evidence="2" type="ORF">M099_2120</name>
</gene>
<proteinExistence type="predicted"/>
<dbReference type="GeneID" id="58789748"/>
<protein>
    <submittedName>
        <fullName evidence="2">Uncharacterized protein</fullName>
    </submittedName>
</protein>
<dbReference type="PATRIC" id="fig|1339352.3.peg.2047"/>
<feature type="region of interest" description="Disordered" evidence="1">
    <location>
        <begin position="1"/>
        <end position="56"/>
    </location>
</feature>
<accession>A0A069SIQ2</accession>
<sequence length="56" mass="6201">MGKEEKKKMEQKDELTNSGQRFPVEQVSNTGKPTKKQVKAAVKELNPDVNSLGSRG</sequence>
<evidence type="ECO:0000313" key="3">
    <source>
        <dbReference type="Proteomes" id="UP000027661"/>
    </source>
</evidence>
<evidence type="ECO:0000313" key="2">
    <source>
        <dbReference type="EMBL" id="KDS53705.1"/>
    </source>
</evidence>